<name>A0A067ZJ12_9CAUD</name>
<proteinExistence type="predicted"/>
<dbReference type="Proteomes" id="UP000027388">
    <property type="component" value="Segment"/>
</dbReference>
<dbReference type="KEGG" id="vg:20284352"/>
<organism evidence="1 2">
    <name type="scientific">Escherichia phage vB_EcoM_PhAPEC2</name>
    <dbReference type="NCBI Taxonomy" id="1391224"/>
    <lineage>
        <taxon>Viruses</taxon>
        <taxon>Duplodnaviria</taxon>
        <taxon>Heunggongvirae</taxon>
        <taxon>Uroviricota</taxon>
        <taxon>Caudoviricetes</taxon>
        <taxon>Pantevenvirales</taxon>
        <taxon>Straboviridae</taxon>
        <taxon>Tevenvirinae</taxon>
        <taxon>Mosigvirus</taxon>
        <taxon>Mosigvirus phapec2</taxon>
    </lineage>
</organism>
<evidence type="ECO:0000313" key="1">
    <source>
        <dbReference type="EMBL" id="AHV82905.1"/>
    </source>
</evidence>
<sequence length="72" mass="8479">MLKKLIQKLFGTEMIEVTYRVTDVFPYYAENRLEPYVTSIKMPKNDRNLSIEDRIPGYGHWADVEIISVKDV</sequence>
<dbReference type="GeneID" id="20284352"/>
<dbReference type="RefSeq" id="YP_009056788.1">
    <property type="nucleotide sequence ID" value="NC_024794.1"/>
</dbReference>
<keyword evidence="2" id="KW-1185">Reference proteome</keyword>
<gene>
    <name evidence="1" type="ORF">PhAPEC2_196</name>
</gene>
<protein>
    <submittedName>
        <fullName evidence="1">Uncharacterized protein</fullName>
    </submittedName>
</protein>
<reference evidence="1 2" key="1">
    <citation type="journal article" date="2014" name="Vet. Microbiol.">
        <title>A cocktail of in vitro efficient phages is not a guarantee for in vivo therapeutic results against avian colibacillosis.</title>
        <authorList>
            <person name="Tsonos J."/>
            <person name="Oosterik L.H."/>
            <person name="Tuntufye H.N."/>
            <person name="Klumpp J."/>
            <person name="Butaye P."/>
            <person name="De Greve H."/>
            <person name="Hernalsteens J.P."/>
            <person name="Lavigne R."/>
            <person name="Goddeeris B.M."/>
        </authorList>
    </citation>
    <scope>NUCLEOTIDE SEQUENCE [LARGE SCALE GENOMIC DNA]</scope>
</reference>
<dbReference type="EMBL" id="KF562341">
    <property type="protein sequence ID" value="AHV82905.1"/>
    <property type="molecule type" value="Genomic_DNA"/>
</dbReference>
<accession>A0A067ZJ12</accession>
<evidence type="ECO:0000313" key="2">
    <source>
        <dbReference type="Proteomes" id="UP000027388"/>
    </source>
</evidence>